<reference evidence="6 7" key="1">
    <citation type="submission" date="2018-07" db="EMBL/GenBank/DDBJ databases">
        <title>Genomic Encyclopedia of Type Strains, Phase III (KMG-III): the genomes of soil and plant-associated and newly described type strains.</title>
        <authorList>
            <person name="Whitman W."/>
        </authorList>
    </citation>
    <scope>NUCLEOTIDE SEQUENCE [LARGE SCALE GENOMIC DNA]</scope>
    <source>
        <strain evidence="6 7">CECT 8333</strain>
    </source>
</reference>
<dbReference type="PANTHER" id="PTHR39210:SF1">
    <property type="entry name" value="HEPARIN-SULFATE LYASE"/>
    <property type="match status" value="1"/>
</dbReference>
<dbReference type="GO" id="GO:0042597">
    <property type="term" value="C:periplasmic space"/>
    <property type="evidence" value="ECO:0007669"/>
    <property type="project" value="UniProtKB-SubCell"/>
</dbReference>
<gene>
    <name evidence="6" type="ORF">DFP94_102315</name>
</gene>
<dbReference type="Pfam" id="PF07940">
    <property type="entry name" value="Hepar_II_III_C"/>
    <property type="match status" value="1"/>
</dbReference>
<dbReference type="OrthoDB" id="2483493at2"/>
<dbReference type="GO" id="GO:0016829">
    <property type="term" value="F:lyase activity"/>
    <property type="evidence" value="ECO:0007669"/>
    <property type="project" value="UniProtKB-KW"/>
</dbReference>
<protein>
    <submittedName>
        <fullName evidence="6">Heparinase II/III-like protein</fullName>
    </submittedName>
</protein>
<dbReference type="Proteomes" id="UP000253090">
    <property type="component" value="Unassembled WGS sequence"/>
</dbReference>
<evidence type="ECO:0000313" key="6">
    <source>
        <dbReference type="EMBL" id="RCX21562.1"/>
    </source>
</evidence>
<keyword evidence="3" id="KW-0574">Periplasm</keyword>
<dbReference type="InterPro" id="IPR012480">
    <property type="entry name" value="Hepar_II_III_C"/>
</dbReference>
<evidence type="ECO:0000259" key="5">
    <source>
        <dbReference type="Pfam" id="PF07940"/>
    </source>
</evidence>
<accession>A0A369BIY6</accession>
<organism evidence="6 7">
    <name type="scientific">Fontibacillus phaseoli</name>
    <dbReference type="NCBI Taxonomy" id="1416533"/>
    <lineage>
        <taxon>Bacteria</taxon>
        <taxon>Bacillati</taxon>
        <taxon>Bacillota</taxon>
        <taxon>Bacilli</taxon>
        <taxon>Bacillales</taxon>
        <taxon>Paenibacillaceae</taxon>
        <taxon>Fontibacillus</taxon>
    </lineage>
</organism>
<comment type="caution">
    <text evidence="6">The sequence shown here is derived from an EMBL/GenBank/DDBJ whole genome shotgun (WGS) entry which is preliminary data.</text>
</comment>
<keyword evidence="4" id="KW-0456">Lyase</keyword>
<dbReference type="SUPFAM" id="SSF48230">
    <property type="entry name" value="Chondroitin AC/alginate lyase"/>
    <property type="match status" value="1"/>
</dbReference>
<dbReference type="RefSeq" id="WP_114496107.1">
    <property type="nucleotide sequence ID" value="NZ_QPJW01000002.1"/>
</dbReference>
<dbReference type="InterPro" id="IPR008929">
    <property type="entry name" value="Chondroitin_lyas"/>
</dbReference>
<evidence type="ECO:0000256" key="4">
    <source>
        <dbReference type="ARBA" id="ARBA00023239"/>
    </source>
</evidence>
<keyword evidence="7" id="KW-1185">Reference proteome</keyword>
<evidence type="ECO:0000256" key="1">
    <source>
        <dbReference type="ARBA" id="ARBA00004418"/>
    </source>
</evidence>
<evidence type="ECO:0000256" key="3">
    <source>
        <dbReference type="ARBA" id="ARBA00022764"/>
    </source>
</evidence>
<sequence length="1064" mass="119204">MEITSNTQHGDKLRALVRRAETLLEMRGDFYTDGAKLALEDTLRQAKLALDGKDGLPFVRNREFLKPRPEEAVLFATRRYTMVPPFLEEGSVFTHYGLEPALSWFEKQDVLCEGTGSLPGKAAFVLEKARELLKQAKLGDGIGDYDTGAGTRLAESMEALFRELEKFSTMSSGESTARRIVDVFNRLREFRHSRRLRTDIEPDSSLYLTAKGLEELKLAVSSIPTIREQFKKIERLTELYSVENLEQAVSGIMHGQADYDELNRRFYLWSSTDKIVNFKVPLGAVKATLSLILPKEENEQDGLGHVWIDDLEILTASGGSLNIRNGGFDEGEGGPRHWNSKALKGEPIFRWEDTYPFSGGGAQNVETANPSSEVAVSGETGVRRSLYICNPGPDDEGAWIYDGEFAVEAGAGCTLTFAAKLDGKLKKGLRVLISFSDDQGRLVGEFEYFFNRKSSVPGGRFLLPMQADAIRFAVTGERKYAWKAKLAMLYIFHDFCQGAEHWLVTNLRPEGSDAYGAVQGGRVISVMAVSYTLIRSADVFGPEEKAEFYELVEYMLRYLLDLRDRTEWSPYEAQKGCSNWQTDMCVGTGFMMMALPDFPNRHTWLNNAGAILRAQLELNVNPDGSWPESIRYHHAALERFAGYAKVLKNVTGEDWFETTPLVRMFGYPPDVQTPGYVYFDGRVGTPPFGDHALGGGEEFGYFAAYLSDIAEIDKDLADRMYHTWTAAGKPAKKMGPEGILLENILPRLNRYDPGEPLKLESTADYPDSGIYIFRKDFGSGRESYFAIMSSRKPVAHGHLDQGSFVLYKNSVPLVMDSGIQGYFDSSTPWHICSYSHACLLFATKRKFIPRDPGSKINLSAGTYSLERGWADVPKTSRVLDVRLGEEIESITIEIANPEGRGRHFRHVAYVRKPDLYIIRDEILEFDGKVLFNLPVAAVASRVNGRRIHSKGAYGVDLETVFLGTVDSITLDQGRSTTFYDRGDQGICLMDYVRAVADAKAGFWTVLYPREWRRNELGVTREPDGSISLITEEHLIRVDLRPLKQPGDGAIQRPFEVSVGSKPIL</sequence>
<evidence type="ECO:0000256" key="2">
    <source>
        <dbReference type="ARBA" id="ARBA00022729"/>
    </source>
</evidence>
<comment type="subcellular location">
    <subcellularLocation>
        <location evidence="1">Periplasm</location>
    </subcellularLocation>
</comment>
<dbReference type="AlphaFoldDB" id="A0A369BIY6"/>
<keyword evidence="2" id="KW-0732">Signal</keyword>
<dbReference type="EMBL" id="QPJW01000002">
    <property type="protein sequence ID" value="RCX21562.1"/>
    <property type="molecule type" value="Genomic_DNA"/>
</dbReference>
<dbReference type="Gene3D" id="2.70.98.70">
    <property type="match status" value="1"/>
</dbReference>
<feature type="domain" description="Heparinase II/III-like C-terminal" evidence="5">
    <location>
        <begin position="761"/>
        <end position="838"/>
    </location>
</feature>
<name>A0A369BIY6_9BACL</name>
<proteinExistence type="predicted"/>
<dbReference type="Gene3D" id="1.50.10.100">
    <property type="entry name" value="Chondroitin AC/alginate lyase"/>
    <property type="match status" value="1"/>
</dbReference>
<evidence type="ECO:0000313" key="7">
    <source>
        <dbReference type="Proteomes" id="UP000253090"/>
    </source>
</evidence>
<dbReference type="PANTHER" id="PTHR39210">
    <property type="entry name" value="HEPARIN-SULFATE LYASE"/>
    <property type="match status" value="1"/>
</dbReference>